<dbReference type="InterPro" id="IPR038519">
    <property type="entry name" value="MCP_C_sf"/>
</dbReference>
<accession>A0A6C0JFD9</accession>
<dbReference type="Gene3D" id="2.70.9.20">
    <property type="entry name" value="Major capsid protein Vp54"/>
    <property type="match status" value="1"/>
</dbReference>
<organism evidence="3">
    <name type="scientific">viral metagenome</name>
    <dbReference type="NCBI Taxonomy" id="1070528"/>
    <lineage>
        <taxon>unclassified sequences</taxon>
        <taxon>metagenomes</taxon>
        <taxon>organismal metagenomes</taxon>
    </lineage>
</organism>
<dbReference type="EMBL" id="MN740383">
    <property type="protein sequence ID" value="QHU03486.1"/>
    <property type="molecule type" value="Genomic_DNA"/>
</dbReference>
<dbReference type="InterPro" id="IPR016112">
    <property type="entry name" value="VP_dsDNA_II"/>
</dbReference>
<feature type="domain" description="Major capsid protein N-terminal" evidence="2">
    <location>
        <begin position="58"/>
        <end position="220"/>
    </location>
</feature>
<protein>
    <recommendedName>
        <fullName evidence="4">Major capsid protein N-terminal domain-containing protein</fullName>
    </recommendedName>
</protein>
<proteinExistence type="predicted"/>
<dbReference type="Pfam" id="PF04451">
    <property type="entry name" value="Capsid_NCLDV"/>
    <property type="match status" value="1"/>
</dbReference>
<sequence length="446" mass="51535">MGEAAKISLKAIGKQDTHLLSDDPEESFFNYTNNRAHSDFRKYHRSRTVIKPGNSDVTWPFNKTVKVEFNPRSMGDLLSNMYLSVTMPAISDGNYADQLGRHLLKSVTMYVDDIEVEKIYDDWGIIYDELYLEMSEKVANGFLVNRNLGFDDAPDNTAVARYSSDLVIPIHFFFSRKFASDEYSSNSPNRPYFPVCSIYKQKIEFEFEFHKQEFFTETTDVVTLPQFNIITEEITVSPEERIFLTSKDQMFITDLVRRHPVIVSDLNNDIIRNNLVPNIPVKCIHWFLRNTIFEDESDAIGPYGAAVAGQRLYQNRFNFSSSLDFQGENTFFYPLMSEASFNINGNKLPNVTKTDHSYFKYLIPFQKRLARPIRNVYTYSFSLNPINVEPSGNLDFSQIQSDKTNIEVKLDTSQPIDIANETFSLNMYYTGYQTFVFSNGFMSLAY</sequence>
<evidence type="ECO:0000259" key="2">
    <source>
        <dbReference type="Pfam" id="PF16903"/>
    </source>
</evidence>
<dbReference type="Pfam" id="PF16903">
    <property type="entry name" value="Capsid_N"/>
    <property type="match status" value="1"/>
</dbReference>
<dbReference type="Gene3D" id="2.70.9.10">
    <property type="entry name" value="Adenovirus Type 2 Hexon, domain 4"/>
    <property type="match status" value="1"/>
</dbReference>
<evidence type="ECO:0000259" key="1">
    <source>
        <dbReference type="Pfam" id="PF04451"/>
    </source>
</evidence>
<evidence type="ECO:0008006" key="4">
    <source>
        <dbReference type="Google" id="ProtNLM"/>
    </source>
</evidence>
<dbReference type="GO" id="GO:0005198">
    <property type="term" value="F:structural molecule activity"/>
    <property type="evidence" value="ECO:0007669"/>
    <property type="project" value="InterPro"/>
</dbReference>
<reference evidence="3" key="1">
    <citation type="journal article" date="2020" name="Nature">
        <title>Giant virus diversity and host interactions through global metagenomics.</title>
        <authorList>
            <person name="Schulz F."/>
            <person name="Roux S."/>
            <person name="Paez-Espino D."/>
            <person name="Jungbluth S."/>
            <person name="Walsh D.A."/>
            <person name="Denef V.J."/>
            <person name="McMahon K.D."/>
            <person name="Konstantinidis K.T."/>
            <person name="Eloe-Fadrosh E.A."/>
            <person name="Kyrpides N.C."/>
            <person name="Woyke T."/>
        </authorList>
    </citation>
    <scope>NUCLEOTIDE SEQUENCE</scope>
    <source>
        <strain evidence="3">GVMAG-M-3300027206-1</strain>
    </source>
</reference>
<dbReference type="SUPFAM" id="SSF49749">
    <property type="entry name" value="Group II dsDNA viruses VP"/>
    <property type="match status" value="2"/>
</dbReference>
<name>A0A6C0JFD9_9ZZZZ</name>
<dbReference type="InterPro" id="IPR007542">
    <property type="entry name" value="MCP_C"/>
</dbReference>
<feature type="domain" description="Major capsid protein C-terminal" evidence="1">
    <location>
        <begin position="240"/>
        <end position="441"/>
    </location>
</feature>
<dbReference type="AlphaFoldDB" id="A0A6C0JFD9"/>
<evidence type="ECO:0000313" key="3">
    <source>
        <dbReference type="EMBL" id="QHU03486.1"/>
    </source>
</evidence>
<dbReference type="InterPro" id="IPR031654">
    <property type="entry name" value="Capsid_N"/>
</dbReference>